<evidence type="ECO:0000313" key="2">
    <source>
        <dbReference type="EMBL" id="KAK6175460.1"/>
    </source>
</evidence>
<comment type="caution">
    <text evidence="2">The sequence shown here is derived from an EMBL/GenBank/DDBJ whole genome shotgun (WGS) entry which is preliminary data.</text>
</comment>
<dbReference type="InterPro" id="IPR014716">
    <property type="entry name" value="Fibrinogen_a/b/g_C_1"/>
</dbReference>
<name>A0AAN8JH69_PATCE</name>
<dbReference type="SUPFAM" id="SSF56496">
    <property type="entry name" value="Fibrinogen C-terminal domain-like"/>
    <property type="match status" value="1"/>
</dbReference>
<reference evidence="2 3" key="1">
    <citation type="submission" date="2024-01" db="EMBL/GenBank/DDBJ databases">
        <title>The genome of the rayed Mediterranean limpet Patella caerulea (Linnaeus, 1758).</title>
        <authorList>
            <person name="Anh-Thu Weber A."/>
            <person name="Halstead-Nussloch G."/>
        </authorList>
    </citation>
    <scope>NUCLEOTIDE SEQUENCE [LARGE SCALE GENOMIC DNA]</scope>
    <source>
        <strain evidence="2">AATW-2023a</strain>
        <tissue evidence="2">Whole specimen</tissue>
    </source>
</reference>
<dbReference type="PANTHER" id="PTHR19143">
    <property type="entry name" value="FIBRINOGEN/TENASCIN/ANGIOPOEITIN"/>
    <property type="match status" value="1"/>
</dbReference>
<proteinExistence type="predicted"/>
<dbReference type="PROSITE" id="PS51406">
    <property type="entry name" value="FIBRINOGEN_C_2"/>
    <property type="match status" value="1"/>
</dbReference>
<dbReference type="EMBL" id="JAZGQO010000010">
    <property type="protein sequence ID" value="KAK6175460.1"/>
    <property type="molecule type" value="Genomic_DNA"/>
</dbReference>
<organism evidence="2 3">
    <name type="scientific">Patella caerulea</name>
    <name type="common">Rayed Mediterranean limpet</name>
    <dbReference type="NCBI Taxonomy" id="87958"/>
    <lineage>
        <taxon>Eukaryota</taxon>
        <taxon>Metazoa</taxon>
        <taxon>Spiralia</taxon>
        <taxon>Lophotrochozoa</taxon>
        <taxon>Mollusca</taxon>
        <taxon>Gastropoda</taxon>
        <taxon>Patellogastropoda</taxon>
        <taxon>Patelloidea</taxon>
        <taxon>Patellidae</taxon>
        <taxon>Patella</taxon>
    </lineage>
</organism>
<sequence length="176" mass="20036">MRRTTLCKEVDFNRTWNEYVKGFGAIHGEYWVGLENVFYILQTFPTADLLNIILKGGYTPVSQCYYSGFQISNGSNNYTVSIASFSNGVAPSGDSLTNGIYSINGRPFSTYDRDHTSHGCPGRFNGGWWYLDDPVCSRANIFGRRTGDTFESTCHWQDNLGLETDFSWIEMVLKRW</sequence>
<feature type="domain" description="Fibrinogen C-terminal" evidence="1">
    <location>
        <begin position="1"/>
        <end position="144"/>
    </location>
</feature>
<dbReference type="Pfam" id="PF00147">
    <property type="entry name" value="Fibrinogen_C"/>
    <property type="match status" value="1"/>
</dbReference>
<dbReference type="InterPro" id="IPR002181">
    <property type="entry name" value="Fibrinogen_a/b/g_C_dom"/>
</dbReference>
<protein>
    <recommendedName>
        <fullName evidence="1">Fibrinogen C-terminal domain-containing protein</fullName>
    </recommendedName>
</protein>
<dbReference type="InterPro" id="IPR036056">
    <property type="entry name" value="Fibrinogen-like_C"/>
</dbReference>
<keyword evidence="3" id="KW-1185">Reference proteome</keyword>
<dbReference type="InterPro" id="IPR050373">
    <property type="entry name" value="Fibrinogen_C-term_domain"/>
</dbReference>
<evidence type="ECO:0000313" key="3">
    <source>
        <dbReference type="Proteomes" id="UP001347796"/>
    </source>
</evidence>
<evidence type="ECO:0000259" key="1">
    <source>
        <dbReference type="PROSITE" id="PS51406"/>
    </source>
</evidence>
<dbReference type="Gene3D" id="3.90.215.10">
    <property type="entry name" value="Gamma Fibrinogen, chain A, domain 1"/>
    <property type="match status" value="1"/>
</dbReference>
<dbReference type="Proteomes" id="UP001347796">
    <property type="component" value="Unassembled WGS sequence"/>
</dbReference>
<dbReference type="AlphaFoldDB" id="A0AAN8JH69"/>
<accession>A0AAN8JH69</accession>
<dbReference type="SMART" id="SM00186">
    <property type="entry name" value="FBG"/>
    <property type="match status" value="1"/>
</dbReference>
<dbReference type="GO" id="GO:0005615">
    <property type="term" value="C:extracellular space"/>
    <property type="evidence" value="ECO:0007669"/>
    <property type="project" value="TreeGrafter"/>
</dbReference>
<gene>
    <name evidence="2" type="ORF">SNE40_013920</name>
</gene>